<reference evidence="1 2" key="1">
    <citation type="journal article" date="2020" name="Cell">
        <title>Large-Scale Comparative Analyses of Tick Genomes Elucidate Their Genetic Diversity and Vector Capacities.</title>
        <authorList>
            <consortium name="Tick Genome and Microbiome Consortium (TIGMIC)"/>
            <person name="Jia N."/>
            <person name="Wang J."/>
            <person name="Shi W."/>
            <person name="Du L."/>
            <person name="Sun Y."/>
            <person name="Zhan W."/>
            <person name="Jiang J.F."/>
            <person name="Wang Q."/>
            <person name="Zhang B."/>
            <person name="Ji P."/>
            <person name="Bell-Sakyi L."/>
            <person name="Cui X.M."/>
            <person name="Yuan T.T."/>
            <person name="Jiang B.G."/>
            <person name="Yang W.F."/>
            <person name="Lam T.T."/>
            <person name="Chang Q.C."/>
            <person name="Ding S.J."/>
            <person name="Wang X.J."/>
            <person name="Zhu J.G."/>
            <person name="Ruan X.D."/>
            <person name="Zhao L."/>
            <person name="Wei J.T."/>
            <person name="Ye R.Z."/>
            <person name="Que T.C."/>
            <person name="Du C.H."/>
            <person name="Zhou Y.H."/>
            <person name="Cheng J.X."/>
            <person name="Dai P.F."/>
            <person name="Guo W.B."/>
            <person name="Han X.H."/>
            <person name="Huang E.J."/>
            <person name="Li L.F."/>
            <person name="Wei W."/>
            <person name="Gao Y.C."/>
            <person name="Liu J.Z."/>
            <person name="Shao H.Z."/>
            <person name="Wang X."/>
            <person name="Wang C.C."/>
            <person name="Yang T.C."/>
            <person name="Huo Q.B."/>
            <person name="Li W."/>
            <person name="Chen H.Y."/>
            <person name="Chen S.E."/>
            <person name="Zhou L.G."/>
            <person name="Ni X.B."/>
            <person name="Tian J.H."/>
            <person name="Sheng Y."/>
            <person name="Liu T."/>
            <person name="Pan Y.S."/>
            <person name="Xia L.Y."/>
            <person name="Li J."/>
            <person name="Zhao F."/>
            <person name="Cao W.C."/>
        </authorList>
    </citation>
    <scope>NUCLEOTIDE SEQUENCE [LARGE SCALE GENOMIC DNA]</scope>
    <source>
        <strain evidence="1">HaeL-2018</strain>
    </source>
</reference>
<sequence>MLSTSATSRTSRTFVCADELLGRDVVCEVDGEFQHFRAQVTHKNLAEGGPLDVIYLLFLLGGNATSCVSHISAKSAPQPAYLAARTKRWARSSPPSEGLELGVAVAAGLPQGPQAWAWSDPRRLARIRMAAVVAEVLLGRRRSRWRRHCRGSFPRRHPRRASMAAFEKIEGKKRELGERRRAG</sequence>
<accession>A0A9J6GN58</accession>
<dbReference type="AlphaFoldDB" id="A0A9J6GN58"/>
<keyword evidence="2" id="KW-1185">Reference proteome</keyword>
<comment type="caution">
    <text evidence="1">The sequence shown here is derived from an EMBL/GenBank/DDBJ whole genome shotgun (WGS) entry which is preliminary data.</text>
</comment>
<dbReference type="EMBL" id="JABSTR010000008">
    <property type="protein sequence ID" value="KAH9376714.1"/>
    <property type="molecule type" value="Genomic_DNA"/>
</dbReference>
<dbReference type="Proteomes" id="UP000821853">
    <property type="component" value="Unassembled WGS sequence"/>
</dbReference>
<dbReference type="VEuPathDB" id="VectorBase:HLOH_051969"/>
<gene>
    <name evidence="1" type="ORF">HPB48_013309</name>
</gene>
<name>A0A9J6GN58_HAELO</name>
<proteinExistence type="predicted"/>
<organism evidence="1 2">
    <name type="scientific">Haemaphysalis longicornis</name>
    <name type="common">Bush tick</name>
    <dbReference type="NCBI Taxonomy" id="44386"/>
    <lineage>
        <taxon>Eukaryota</taxon>
        <taxon>Metazoa</taxon>
        <taxon>Ecdysozoa</taxon>
        <taxon>Arthropoda</taxon>
        <taxon>Chelicerata</taxon>
        <taxon>Arachnida</taxon>
        <taxon>Acari</taxon>
        <taxon>Parasitiformes</taxon>
        <taxon>Ixodida</taxon>
        <taxon>Ixodoidea</taxon>
        <taxon>Ixodidae</taxon>
        <taxon>Haemaphysalinae</taxon>
        <taxon>Haemaphysalis</taxon>
    </lineage>
</organism>
<evidence type="ECO:0000313" key="2">
    <source>
        <dbReference type="Proteomes" id="UP000821853"/>
    </source>
</evidence>
<evidence type="ECO:0000313" key="1">
    <source>
        <dbReference type="EMBL" id="KAH9376714.1"/>
    </source>
</evidence>
<protein>
    <submittedName>
        <fullName evidence="1">Uncharacterized protein</fullName>
    </submittedName>
</protein>